<evidence type="ECO:0000313" key="3">
    <source>
        <dbReference type="EMBL" id="CCG84752.1"/>
    </source>
</evidence>
<dbReference type="GO" id="GO:0016788">
    <property type="term" value="F:hydrolase activity, acting on ester bonds"/>
    <property type="evidence" value="ECO:0007669"/>
    <property type="project" value="InterPro"/>
</dbReference>
<dbReference type="InterPro" id="IPR051058">
    <property type="entry name" value="GDSL_Est/Lipase"/>
</dbReference>
<keyword evidence="2" id="KW-0812">Transmembrane</keyword>
<accession>R4XGH8</accession>
<dbReference type="OrthoDB" id="1600564at2759"/>
<dbReference type="Gene3D" id="3.40.50.1110">
    <property type="entry name" value="SGNH hydrolase"/>
    <property type="match status" value="1"/>
</dbReference>
<keyword evidence="1" id="KW-0378">Hydrolase</keyword>
<dbReference type="PANTHER" id="PTHR45648:SF22">
    <property type="entry name" value="GDSL LIPASE_ACYLHYDROLASE FAMILY PROTEIN (AFU_ORTHOLOGUE AFUA_4G14700)"/>
    <property type="match status" value="1"/>
</dbReference>
<keyword evidence="4" id="KW-1185">Reference proteome</keyword>
<dbReference type="STRING" id="1097556.R4XGH8"/>
<keyword evidence="2" id="KW-1133">Transmembrane helix</keyword>
<dbReference type="AlphaFoldDB" id="R4XGH8"/>
<dbReference type="PANTHER" id="PTHR45648">
    <property type="entry name" value="GDSL LIPASE/ACYLHYDROLASE FAMILY PROTEIN (AFU_ORTHOLOGUE AFUA_4G14700)"/>
    <property type="match status" value="1"/>
</dbReference>
<evidence type="ECO:0000256" key="1">
    <source>
        <dbReference type="ARBA" id="ARBA00022801"/>
    </source>
</evidence>
<comment type="caution">
    <text evidence="3">The sequence shown here is derived from an EMBL/GenBank/DDBJ whole genome shotgun (WGS) entry which is preliminary data.</text>
</comment>
<dbReference type="VEuPathDB" id="FungiDB:TAPDE_005272"/>
<dbReference type="SUPFAM" id="SSF52266">
    <property type="entry name" value="SGNH hydrolase"/>
    <property type="match status" value="1"/>
</dbReference>
<protein>
    <submittedName>
        <fullName evidence="3">Uncharacterized protein</fullName>
    </submittedName>
</protein>
<name>R4XGH8_TAPDE</name>
<feature type="transmembrane region" description="Helical" evidence="2">
    <location>
        <begin position="324"/>
        <end position="344"/>
    </location>
</feature>
<evidence type="ECO:0000313" key="4">
    <source>
        <dbReference type="Proteomes" id="UP000013776"/>
    </source>
</evidence>
<sequence length="370" mass="42113">MALQPYFDTIVAFGDSFSSQCGFDTVPTRMRWTDFSHGLHNNLILKDCGLTGGWNYLNFLSNCTTDSIDPLQCPIKLIDIAHGSAVTYKNPTLFNGIESPDLSGALQLPGQLAQWNQYVRPELPAKLDRTLGVIWFGINDMHLFQAKNLEKELESKHATMLENGVSDHIDSIGDTVKQLHTDGVRTFMIPNVPLDVDGAAGLINTWNRMLRLRMDNWTDSFDESTFYSFDAYAMFNHFQAYPDQYGFSNIEDACYTAAQNDSAVDCGDLSSGYLMMDWVHWTAQAHWIMSRLMKESILRSISQQRQNQRLLRSMAHLDMTTRRFTAFLAALIMISISFVLGWLIHRRRVAANVRQKYAAIKYEERTVCDG</sequence>
<dbReference type="Pfam" id="PF00657">
    <property type="entry name" value="Lipase_GDSL"/>
    <property type="match status" value="1"/>
</dbReference>
<keyword evidence="2" id="KW-0472">Membrane</keyword>
<dbReference type="InterPro" id="IPR036514">
    <property type="entry name" value="SGNH_hydro_sf"/>
</dbReference>
<dbReference type="Proteomes" id="UP000013776">
    <property type="component" value="Unassembled WGS sequence"/>
</dbReference>
<evidence type="ECO:0000256" key="2">
    <source>
        <dbReference type="SAM" id="Phobius"/>
    </source>
</evidence>
<reference evidence="3 4" key="1">
    <citation type="journal article" date="2013" name="MBio">
        <title>Genome sequencing of the plant pathogen Taphrina deformans, the causal agent of peach leaf curl.</title>
        <authorList>
            <person name="Cisse O.H."/>
            <person name="Almeida J.M.G.C.F."/>
            <person name="Fonseca A."/>
            <person name="Kumar A.A."/>
            <person name="Salojaervi J."/>
            <person name="Overmyer K."/>
            <person name="Hauser P.M."/>
            <person name="Pagni M."/>
        </authorList>
    </citation>
    <scope>NUCLEOTIDE SEQUENCE [LARGE SCALE GENOMIC DNA]</scope>
    <source>
        <strain evidence="4">PYCC 5710 / ATCC 11124 / CBS 356.35 / IMI 108563 / JCM 9778 / NBRC 8474</strain>
    </source>
</reference>
<dbReference type="InterPro" id="IPR001087">
    <property type="entry name" value="GDSL"/>
</dbReference>
<proteinExistence type="predicted"/>
<dbReference type="EMBL" id="CAHR02000298">
    <property type="protein sequence ID" value="CCG84752.1"/>
    <property type="molecule type" value="Genomic_DNA"/>
</dbReference>
<organism evidence="3 4">
    <name type="scientific">Taphrina deformans (strain PYCC 5710 / ATCC 11124 / CBS 356.35 / IMI 108563 / JCM 9778 / NBRC 8474)</name>
    <name type="common">Peach leaf curl fungus</name>
    <name type="synonym">Lalaria deformans</name>
    <dbReference type="NCBI Taxonomy" id="1097556"/>
    <lineage>
        <taxon>Eukaryota</taxon>
        <taxon>Fungi</taxon>
        <taxon>Dikarya</taxon>
        <taxon>Ascomycota</taxon>
        <taxon>Taphrinomycotina</taxon>
        <taxon>Taphrinomycetes</taxon>
        <taxon>Taphrinales</taxon>
        <taxon>Taphrinaceae</taxon>
        <taxon>Taphrina</taxon>
    </lineage>
</organism>
<gene>
    <name evidence="3" type="ORF">TAPDE_005272</name>
</gene>